<proteinExistence type="predicted"/>
<reference evidence="2 3" key="1">
    <citation type="journal article" date="2020" name="BMC Genomics">
        <title>Intraspecific diversification of the crop wild relative Brassica cretica Lam. using demographic model selection.</title>
        <authorList>
            <person name="Kioukis A."/>
            <person name="Michalopoulou V.A."/>
            <person name="Briers L."/>
            <person name="Pirintsos S."/>
            <person name="Studholme D.J."/>
            <person name="Pavlidis P."/>
            <person name="Sarris P.F."/>
        </authorList>
    </citation>
    <scope>NUCLEOTIDE SEQUENCE [LARGE SCALE GENOMIC DNA]</scope>
    <source>
        <strain evidence="3">cv. PFS-1207/04</strain>
    </source>
</reference>
<keyword evidence="1" id="KW-1133">Transmembrane helix</keyword>
<dbReference type="Proteomes" id="UP000266723">
    <property type="component" value="Unassembled WGS sequence"/>
</dbReference>
<accession>A0ABQ7CXF3</accession>
<keyword evidence="1" id="KW-0812">Transmembrane</keyword>
<sequence length="166" mass="17964">MEKTRSGQGTERRLDLNVELVGENELQYGEIGRLVVVPAEAPIRTHAGRLGQCACCGQMNEPRSNCSERPDLHAGWLQWTDPRTGAHQFRPPGFLLALVIGTATFGWFVSITIGPNLRVAGIRSCSRPVGEVDSLRVAGILSALVSGIGGKDIRRETCIRSLVVST</sequence>
<evidence type="ECO:0000313" key="2">
    <source>
        <dbReference type="EMBL" id="KAF3564114.1"/>
    </source>
</evidence>
<keyword evidence="3" id="KW-1185">Reference proteome</keyword>
<name>A0ABQ7CXF3_BRACR</name>
<evidence type="ECO:0000256" key="1">
    <source>
        <dbReference type="SAM" id="Phobius"/>
    </source>
</evidence>
<comment type="caution">
    <text evidence="2">The sequence shown here is derived from an EMBL/GenBank/DDBJ whole genome shotgun (WGS) entry which is preliminary data.</text>
</comment>
<keyword evidence="1" id="KW-0472">Membrane</keyword>
<gene>
    <name evidence="2" type="ORF">DY000_02013524</name>
</gene>
<evidence type="ECO:0008006" key="4">
    <source>
        <dbReference type="Google" id="ProtNLM"/>
    </source>
</evidence>
<organism evidence="2 3">
    <name type="scientific">Brassica cretica</name>
    <name type="common">Mustard</name>
    <dbReference type="NCBI Taxonomy" id="69181"/>
    <lineage>
        <taxon>Eukaryota</taxon>
        <taxon>Viridiplantae</taxon>
        <taxon>Streptophyta</taxon>
        <taxon>Embryophyta</taxon>
        <taxon>Tracheophyta</taxon>
        <taxon>Spermatophyta</taxon>
        <taxon>Magnoliopsida</taxon>
        <taxon>eudicotyledons</taxon>
        <taxon>Gunneridae</taxon>
        <taxon>Pentapetalae</taxon>
        <taxon>rosids</taxon>
        <taxon>malvids</taxon>
        <taxon>Brassicales</taxon>
        <taxon>Brassicaceae</taxon>
        <taxon>Brassiceae</taxon>
        <taxon>Brassica</taxon>
    </lineage>
</organism>
<feature type="transmembrane region" description="Helical" evidence="1">
    <location>
        <begin position="93"/>
        <end position="114"/>
    </location>
</feature>
<dbReference type="EMBL" id="QGKV02000759">
    <property type="protein sequence ID" value="KAF3564114.1"/>
    <property type="molecule type" value="Genomic_DNA"/>
</dbReference>
<evidence type="ECO:0000313" key="3">
    <source>
        <dbReference type="Proteomes" id="UP000266723"/>
    </source>
</evidence>
<protein>
    <recommendedName>
        <fullName evidence="4">SLC26A/SulP transporter domain-containing protein</fullName>
    </recommendedName>
</protein>